<evidence type="ECO:0000313" key="3">
    <source>
        <dbReference type="Proteomes" id="UP000679307"/>
    </source>
</evidence>
<dbReference type="RefSeq" id="WP_246535816.1">
    <property type="nucleotide sequence ID" value="NZ_BAAAHS010000093.1"/>
</dbReference>
<evidence type="ECO:0000256" key="1">
    <source>
        <dbReference type="SAM" id="MobiDB-lite"/>
    </source>
</evidence>
<gene>
    <name evidence="2" type="ORF">ENKNEFLB_00653</name>
</gene>
<sequence length="474" mass="49484">MTHPDAWDLGALPPLTPVARRRPVALAQPGTAVVAAPYAAAELDLASPDADAVVGLAAGPAGGAPTALRARRAAGRTWLELEHDGTTSRHESRRHARSPRAEALAVTLTGSLATAWTREAGTWRARAVLDLAELRSREPATTPDPFDADWLAGLRAEPGADRAGTFGQLGLRDPHLVTHADGTAYDGGDGLLLLSATSAGPGGFGTGHTSLWSLDPTTLALAHRGDLFFHRTDRAGVLGDHATHVVRDGDRWLVATSTWGDFDVDRNPHVSMTLAVVPAGTDLLHGSHVLDTVPLPAPTGPGPDGTDDTDDTDGTDGPAPVGTWDPHLVRDDDGTWLLAFVQATLFFVFHPALAAGPDPTDPAGWTLRAAATARTACEGPSLLRTTDGWRVLASHGRDGRKDAEGAAATYPVLDLDLREVGRLDAAYPTNLPWPTLARTAAGPLMIGFDSTPAGGPLLGYGTHGDLVLQRPAEG</sequence>
<dbReference type="Proteomes" id="UP000679307">
    <property type="component" value="Chromosome"/>
</dbReference>
<accession>A0ABX8EEH2</accession>
<dbReference type="EMBL" id="CP075371">
    <property type="protein sequence ID" value="QVT78280.1"/>
    <property type="molecule type" value="Genomic_DNA"/>
</dbReference>
<protein>
    <submittedName>
        <fullName evidence="2">Uncharacterized protein</fullName>
    </submittedName>
</protein>
<name>A0ABX8EEH2_9ACTN</name>
<organism evidence="2 3">
    <name type="scientific">Nocardioides aquaticus</name>
    <dbReference type="NCBI Taxonomy" id="160826"/>
    <lineage>
        <taxon>Bacteria</taxon>
        <taxon>Bacillati</taxon>
        <taxon>Actinomycetota</taxon>
        <taxon>Actinomycetes</taxon>
        <taxon>Propionibacteriales</taxon>
        <taxon>Nocardioidaceae</taxon>
        <taxon>Nocardioides</taxon>
    </lineage>
</organism>
<feature type="compositionally biased region" description="Acidic residues" evidence="1">
    <location>
        <begin position="305"/>
        <end position="314"/>
    </location>
</feature>
<evidence type="ECO:0000313" key="2">
    <source>
        <dbReference type="EMBL" id="QVT78280.1"/>
    </source>
</evidence>
<feature type="region of interest" description="Disordered" evidence="1">
    <location>
        <begin position="290"/>
        <end position="326"/>
    </location>
</feature>
<keyword evidence="3" id="KW-1185">Reference proteome</keyword>
<reference evidence="2 3" key="1">
    <citation type="submission" date="2021-05" db="EMBL/GenBank/DDBJ databases">
        <title>Complete genome of Nocardioides aquaticus KCTC 9944T isolated from meromictic and hypersaline Ekho Lake, Antarctica.</title>
        <authorList>
            <person name="Hwang K."/>
            <person name="Kim K.M."/>
            <person name="Choe H."/>
        </authorList>
    </citation>
    <scope>NUCLEOTIDE SEQUENCE [LARGE SCALE GENOMIC DNA]</scope>
    <source>
        <strain evidence="2 3">KCTC 9944</strain>
    </source>
</reference>
<proteinExistence type="predicted"/>